<gene>
    <name evidence="1" type="ORF">ODY93_19015</name>
</gene>
<protein>
    <submittedName>
        <fullName evidence="1">TIGR03751 family conjugal transfer lipoprotein</fullName>
    </submittedName>
</protein>
<dbReference type="EMBL" id="JAOTLW010000025">
    <property type="protein sequence ID" value="MDI5833678.1"/>
    <property type="molecule type" value="Genomic_DNA"/>
</dbReference>
<organism evidence="1 2">
    <name type="scientific">Shewanella xiamenensis</name>
    <dbReference type="NCBI Taxonomy" id="332186"/>
    <lineage>
        <taxon>Bacteria</taxon>
        <taxon>Pseudomonadati</taxon>
        <taxon>Pseudomonadota</taxon>
        <taxon>Gammaproteobacteria</taxon>
        <taxon>Alteromonadales</taxon>
        <taxon>Shewanellaceae</taxon>
        <taxon>Shewanella</taxon>
    </lineage>
</organism>
<sequence>MNLTLWALVVGVYFLLSGCSTSQQSTLPQPDTNVKKVWEEKMGASANDEVLQQRTYLRRELSPDTLAKRQADYTRDSYREIFNQFPRLPNPDVVFYVYPHRNGAMPVPGYSTVFPLYERVHYATPGDQKARMPAGEQ</sequence>
<reference evidence="1 2" key="1">
    <citation type="submission" date="2022-09" db="EMBL/GenBank/DDBJ databases">
        <title>The outer-membrane cytochrome OmcA is essential for infection of Shewanella oneidensis by a zebrafish-associated bacteriophage.</title>
        <authorList>
            <person name="Grenfell A.W."/>
            <person name="Intile P."/>
            <person name="Mcfarlane J."/>
            <person name="Leung D."/>
            <person name="Abdalla K."/>
            <person name="Wold M."/>
            <person name="Kees E."/>
            <person name="Gralnick J."/>
        </authorList>
    </citation>
    <scope>NUCLEOTIDE SEQUENCE [LARGE SCALE GENOMIC DNA]</scope>
    <source>
        <strain evidence="1 2">NF-5</strain>
    </source>
</reference>
<keyword evidence="1" id="KW-0449">Lipoprotein</keyword>
<keyword evidence="2" id="KW-1185">Reference proteome</keyword>
<dbReference type="Proteomes" id="UP001159075">
    <property type="component" value="Unassembled WGS sequence"/>
</dbReference>
<dbReference type="NCBIfam" id="TIGR03751">
    <property type="entry name" value="conj_TIGR03751"/>
    <property type="match status" value="1"/>
</dbReference>
<accession>A0ABT6UGT5</accession>
<evidence type="ECO:0000313" key="2">
    <source>
        <dbReference type="Proteomes" id="UP001159075"/>
    </source>
</evidence>
<comment type="caution">
    <text evidence="1">The sequence shown here is derived from an EMBL/GenBank/DDBJ whole genome shotgun (WGS) entry which is preliminary data.</text>
</comment>
<evidence type="ECO:0000313" key="1">
    <source>
        <dbReference type="EMBL" id="MDI5833678.1"/>
    </source>
</evidence>
<dbReference type="InterPro" id="IPR022262">
    <property type="entry name" value="Lipoprot_put"/>
</dbReference>
<proteinExistence type="predicted"/>
<name>A0ABT6UGT5_9GAMM</name>